<dbReference type="InterPro" id="IPR036249">
    <property type="entry name" value="Thioredoxin-like_sf"/>
</dbReference>
<dbReference type="Pfam" id="PF07955">
    <property type="entry name" value="DUF1687"/>
    <property type="match status" value="1"/>
</dbReference>
<comment type="function">
    <text evidence="1">Putative mitochondrial redox protein which could be involved in the reduction of small toxic molecules.</text>
</comment>
<dbReference type="GO" id="GO:0005739">
    <property type="term" value="C:mitochondrion"/>
    <property type="evidence" value="ECO:0007669"/>
    <property type="project" value="UniProtKB-SubCell"/>
</dbReference>
<comment type="similarity">
    <text evidence="3">Belongs to the FMP46 family.</text>
</comment>
<accession>A0A1E3PEK7</accession>
<dbReference type="OrthoDB" id="59229at2759"/>
<reference evidence="7 8" key="1">
    <citation type="journal article" date="2016" name="Proc. Natl. Acad. Sci. U.S.A.">
        <title>Comparative genomics of biotechnologically important yeasts.</title>
        <authorList>
            <person name="Riley R."/>
            <person name="Haridas S."/>
            <person name="Wolfe K.H."/>
            <person name="Lopes M.R."/>
            <person name="Hittinger C.T."/>
            <person name="Goeker M."/>
            <person name="Salamov A.A."/>
            <person name="Wisecaver J.H."/>
            <person name="Long T.M."/>
            <person name="Calvey C.H."/>
            <person name="Aerts A.L."/>
            <person name="Barry K.W."/>
            <person name="Choi C."/>
            <person name="Clum A."/>
            <person name="Coughlan A.Y."/>
            <person name="Deshpande S."/>
            <person name="Douglass A.P."/>
            <person name="Hanson S.J."/>
            <person name="Klenk H.-P."/>
            <person name="LaButti K.M."/>
            <person name="Lapidus A."/>
            <person name="Lindquist E.A."/>
            <person name="Lipzen A.M."/>
            <person name="Meier-Kolthoff J.P."/>
            <person name="Ohm R.A."/>
            <person name="Otillar R.P."/>
            <person name="Pangilinan J.L."/>
            <person name="Peng Y."/>
            <person name="Rokas A."/>
            <person name="Rosa C.A."/>
            <person name="Scheuner C."/>
            <person name="Sibirny A.A."/>
            <person name="Slot J.C."/>
            <person name="Stielow J.B."/>
            <person name="Sun H."/>
            <person name="Kurtzman C.P."/>
            <person name="Blackwell M."/>
            <person name="Grigoriev I.V."/>
            <person name="Jeffries T.W."/>
        </authorList>
    </citation>
    <scope>NUCLEOTIDE SEQUENCE [LARGE SCALE GENOMIC DNA]</scope>
    <source>
        <strain evidence="7 8">DSM 6958</strain>
    </source>
</reference>
<dbReference type="Proteomes" id="UP000095009">
    <property type="component" value="Unassembled WGS sequence"/>
</dbReference>
<evidence type="ECO:0000313" key="8">
    <source>
        <dbReference type="Proteomes" id="UP000095009"/>
    </source>
</evidence>
<proteinExistence type="inferred from homology"/>
<gene>
    <name evidence="7" type="ORF">NADFUDRAFT_71507</name>
</gene>
<protein>
    <recommendedName>
        <fullName evidence="9">Thioredoxin-like protein</fullName>
    </recommendedName>
</protein>
<organism evidence="7 8">
    <name type="scientific">Nadsonia fulvescens var. elongata DSM 6958</name>
    <dbReference type="NCBI Taxonomy" id="857566"/>
    <lineage>
        <taxon>Eukaryota</taxon>
        <taxon>Fungi</taxon>
        <taxon>Dikarya</taxon>
        <taxon>Ascomycota</taxon>
        <taxon>Saccharomycotina</taxon>
        <taxon>Dipodascomycetes</taxon>
        <taxon>Dipodascales</taxon>
        <taxon>Dipodascales incertae sedis</taxon>
        <taxon>Nadsonia</taxon>
    </lineage>
</organism>
<dbReference type="Gene3D" id="3.40.30.10">
    <property type="entry name" value="Glutaredoxin"/>
    <property type="match status" value="1"/>
</dbReference>
<keyword evidence="6" id="KW-0496">Mitochondrion</keyword>
<keyword evidence="8" id="KW-1185">Reference proteome</keyword>
<dbReference type="AlphaFoldDB" id="A0A1E3PEK7"/>
<dbReference type="InterPro" id="IPR012882">
    <property type="entry name" value="Fmp46"/>
</dbReference>
<keyword evidence="5" id="KW-0560">Oxidoreductase</keyword>
<evidence type="ECO:0000256" key="2">
    <source>
        <dbReference type="ARBA" id="ARBA00004173"/>
    </source>
</evidence>
<dbReference type="PANTHER" id="PTHR28071">
    <property type="entry name" value="REDOX PROTEIN FMP46, MITOCHONDRIAL-RELATED"/>
    <property type="match status" value="1"/>
</dbReference>
<dbReference type="GO" id="GO:0016491">
    <property type="term" value="F:oxidoreductase activity"/>
    <property type="evidence" value="ECO:0007669"/>
    <property type="project" value="UniProtKB-KW"/>
</dbReference>
<keyword evidence="4" id="KW-0809">Transit peptide</keyword>
<sequence length="145" mass="15881">MFKSLQSIRPVITLFHSPASAASTHIATLLKSLQTAAPQVDVEITELAPTIQQLSSIMDHFPISIPESLPTKPEDAKLNILVPGYLGHWHETARLTAFLKDDAGKKVTRPILVDWDNGRVAVNDESLAQKIISQIEGNHPKSTVD</sequence>
<dbReference type="SUPFAM" id="SSF52833">
    <property type="entry name" value="Thioredoxin-like"/>
    <property type="match status" value="1"/>
</dbReference>
<name>A0A1E3PEK7_9ASCO</name>
<evidence type="ECO:0008006" key="9">
    <source>
        <dbReference type="Google" id="ProtNLM"/>
    </source>
</evidence>
<comment type="subcellular location">
    <subcellularLocation>
        <location evidence="2">Mitochondrion</location>
    </subcellularLocation>
</comment>
<evidence type="ECO:0000256" key="3">
    <source>
        <dbReference type="ARBA" id="ARBA00009734"/>
    </source>
</evidence>
<evidence type="ECO:0000313" key="7">
    <source>
        <dbReference type="EMBL" id="ODQ63856.1"/>
    </source>
</evidence>
<evidence type="ECO:0000256" key="5">
    <source>
        <dbReference type="ARBA" id="ARBA00023002"/>
    </source>
</evidence>
<evidence type="ECO:0000256" key="1">
    <source>
        <dbReference type="ARBA" id="ARBA00002963"/>
    </source>
</evidence>
<evidence type="ECO:0000256" key="4">
    <source>
        <dbReference type="ARBA" id="ARBA00022946"/>
    </source>
</evidence>
<dbReference type="EMBL" id="KV454413">
    <property type="protein sequence ID" value="ODQ63856.1"/>
    <property type="molecule type" value="Genomic_DNA"/>
</dbReference>
<dbReference type="PANTHER" id="PTHR28071:SF1">
    <property type="entry name" value="REDOX PROTEIN FMP46, MITOCHONDRIAL-RELATED"/>
    <property type="match status" value="1"/>
</dbReference>
<evidence type="ECO:0000256" key="6">
    <source>
        <dbReference type="ARBA" id="ARBA00023128"/>
    </source>
</evidence>